<dbReference type="AlphaFoldDB" id="A0AAV6PR51"/>
<protein>
    <submittedName>
        <fullName evidence="1">Uncharacterized protein</fullName>
    </submittedName>
</protein>
<dbReference type="EMBL" id="JAGKHQ010000021">
    <property type="protein sequence ID" value="KAG7474840.1"/>
    <property type="molecule type" value="Genomic_DNA"/>
</dbReference>
<evidence type="ECO:0000313" key="2">
    <source>
        <dbReference type="Proteomes" id="UP000693946"/>
    </source>
</evidence>
<organism evidence="1 2">
    <name type="scientific">Solea senegalensis</name>
    <name type="common">Senegalese sole</name>
    <dbReference type="NCBI Taxonomy" id="28829"/>
    <lineage>
        <taxon>Eukaryota</taxon>
        <taxon>Metazoa</taxon>
        <taxon>Chordata</taxon>
        <taxon>Craniata</taxon>
        <taxon>Vertebrata</taxon>
        <taxon>Euteleostomi</taxon>
        <taxon>Actinopterygii</taxon>
        <taxon>Neopterygii</taxon>
        <taxon>Teleostei</taxon>
        <taxon>Neoteleostei</taxon>
        <taxon>Acanthomorphata</taxon>
        <taxon>Carangaria</taxon>
        <taxon>Pleuronectiformes</taxon>
        <taxon>Pleuronectoidei</taxon>
        <taxon>Soleidae</taxon>
        <taxon>Solea</taxon>
    </lineage>
</organism>
<proteinExistence type="predicted"/>
<comment type="caution">
    <text evidence="1">The sequence shown here is derived from an EMBL/GenBank/DDBJ whole genome shotgun (WGS) entry which is preliminary data.</text>
</comment>
<reference evidence="1 2" key="1">
    <citation type="journal article" date="2021" name="Sci. Rep.">
        <title>Chromosome anchoring in Senegalese sole (Solea senegalensis) reveals sex-associated markers and genome rearrangements in flatfish.</title>
        <authorList>
            <person name="Guerrero-Cozar I."/>
            <person name="Gomez-Garrido J."/>
            <person name="Berbel C."/>
            <person name="Martinez-Blanch J.F."/>
            <person name="Alioto T."/>
            <person name="Claros M.G."/>
            <person name="Gagnaire P.A."/>
            <person name="Manchado M."/>
        </authorList>
    </citation>
    <scope>NUCLEOTIDE SEQUENCE [LARGE SCALE GENOMIC DNA]</scope>
    <source>
        <strain evidence="1">Sse05_10M</strain>
    </source>
</reference>
<keyword evidence="2" id="KW-1185">Reference proteome</keyword>
<name>A0AAV6PR51_SOLSE</name>
<accession>A0AAV6PR51</accession>
<dbReference type="Proteomes" id="UP000693946">
    <property type="component" value="Linkage Group LG9"/>
</dbReference>
<sequence>MGVNGFVYLFADWSSRLYSTFDWSALGQSELHSPAVDSILLQSRRSREGSGVRDCHSSAERVQKVYSQSFLRRKALTTKPEEVGLRLPGASCAEVN</sequence>
<evidence type="ECO:0000313" key="1">
    <source>
        <dbReference type="EMBL" id="KAG7474840.1"/>
    </source>
</evidence>
<gene>
    <name evidence="1" type="ORF">JOB18_018520</name>
</gene>